<dbReference type="GO" id="GO:0006355">
    <property type="term" value="P:regulation of DNA-templated transcription"/>
    <property type="evidence" value="ECO:0007669"/>
    <property type="project" value="InterPro"/>
</dbReference>
<feature type="binding site" evidence="1">
    <location>
        <position position="16"/>
    </location>
    <ligand>
        <name>Zn(2+)</name>
        <dbReference type="ChEBI" id="CHEBI:29105"/>
    </ligand>
</feature>
<sequence length="65" mass="7167">MSENTPIRTNAKCPICGKPRKAEHAPFCSKACRDRDLLQWLGDGYALPGPSAPQIPDPDIYPQDD</sequence>
<evidence type="ECO:0000313" key="2">
    <source>
        <dbReference type="EMBL" id="PZQ53809.1"/>
    </source>
</evidence>
<evidence type="ECO:0000313" key="3">
    <source>
        <dbReference type="Proteomes" id="UP000249082"/>
    </source>
</evidence>
<feature type="binding site" evidence="1">
    <location>
        <position position="13"/>
    </location>
    <ligand>
        <name>Zn(2+)</name>
        <dbReference type="ChEBI" id="CHEBI:29105"/>
    </ligand>
</feature>
<dbReference type="Gene3D" id="3.30.50.10">
    <property type="entry name" value="Erythroid Transcription Factor GATA-1, subunit A"/>
    <property type="match status" value="1"/>
</dbReference>
<dbReference type="GO" id="GO:0008270">
    <property type="term" value="F:zinc ion binding"/>
    <property type="evidence" value="ECO:0007669"/>
    <property type="project" value="UniProtKB-UniRule"/>
</dbReference>
<comment type="function">
    <text evidence="1">Inhibits all the catalytic activities of DNA gyrase by preventing its interaction with DNA. Acts by binding directly to the C-terminal domain of GyrB, which probably disrupts DNA binding by the gyrase.</text>
</comment>
<reference evidence="2 3" key="1">
    <citation type="submission" date="2017-08" db="EMBL/GenBank/DDBJ databases">
        <title>Infants hospitalized years apart are colonized by the same room-sourced microbial strains.</title>
        <authorList>
            <person name="Brooks B."/>
            <person name="Olm M.R."/>
            <person name="Firek B.A."/>
            <person name="Baker R."/>
            <person name="Thomas B.C."/>
            <person name="Morowitz M.J."/>
            <person name="Banfield J.F."/>
        </authorList>
    </citation>
    <scope>NUCLEOTIDE SEQUENCE [LARGE SCALE GENOMIC DNA]</scope>
    <source>
        <strain evidence="2">S2_005_002_R2_33</strain>
    </source>
</reference>
<keyword evidence="1" id="KW-0862">Zinc</keyword>
<comment type="cofactor">
    <cofactor evidence="1">
        <name>Zn(2+)</name>
        <dbReference type="ChEBI" id="CHEBI:29105"/>
    </cofactor>
    <text evidence="1">Binds 1 zinc ion.</text>
</comment>
<evidence type="ECO:0000256" key="1">
    <source>
        <dbReference type="HAMAP-Rule" id="MF_00649"/>
    </source>
</evidence>
<comment type="subunit">
    <text evidence="1">Interacts with GyrB.</text>
</comment>
<dbReference type="Proteomes" id="UP000249082">
    <property type="component" value="Unassembled WGS sequence"/>
</dbReference>
<dbReference type="Pfam" id="PF03884">
    <property type="entry name" value="YacG"/>
    <property type="match status" value="1"/>
</dbReference>
<dbReference type="GO" id="GO:0008657">
    <property type="term" value="F:DNA topoisomerase type II (double strand cut, ATP-hydrolyzing) inhibitor activity"/>
    <property type="evidence" value="ECO:0007669"/>
    <property type="project" value="UniProtKB-UniRule"/>
</dbReference>
<protein>
    <recommendedName>
        <fullName evidence="1">DNA gyrase inhibitor YacG</fullName>
    </recommendedName>
</protein>
<comment type="similarity">
    <text evidence="1">Belongs to the DNA gyrase inhibitor YacG family.</text>
</comment>
<accession>A0A2W5NNV6</accession>
<comment type="caution">
    <text evidence="2">The sequence shown here is derived from an EMBL/GenBank/DDBJ whole genome shotgun (WGS) entry which is preliminary data.</text>
</comment>
<dbReference type="HAMAP" id="MF_00649">
    <property type="entry name" value="DNA_gyrase_inhibitor_YacG"/>
    <property type="match status" value="1"/>
</dbReference>
<dbReference type="EMBL" id="QFPX01000012">
    <property type="protein sequence ID" value="PZQ53809.1"/>
    <property type="molecule type" value="Genomic_DNA"/>
</dbReference>
<proteinExistence type="inferred from homology"/>
<dbReference type="InterPro" id="IPR013088">
    <property type="entry name" value="Znf_NHR/GATA"/>
</dbReference>
<dbReference type="AlphaFoldDB" id="A0A2W5NNV6"/>
<organism evidence="2 3">
    <name type="scientific">Novosphingobium pentaromativorans</name>
    <dbReference type="NCBI Taxonomy" id="205844"/>
    <lineage>
        <taxon>Bacteria</taxon>
        <taxon>Pseudomonadati</taxon>
        <taxon>Pseudomonadota</taxon>
        <taxon>Alphaproteobacteria</taxon>
        <taxon>Sphingomonadales</taxon>
        <taxon>Sphingomonadaceae</taxon>
        <taxon>Novosphingobium</taxon>
    </lineage>
</organism>
<feature type="binding site" evidence="1">
    <location>
        <position position="28"/>
    </location>
    <ligand>
        <name>Zn(2+)</name>
        <dbReference type="ChEBI" id="CHEBI:29105"/>
    </ligand>
</feature>
<name>A0A2W5NNV6_9SPHN</name>
<gene>
    <name evidence="1" type="primary">yacG</name>
    <name evidence="2" type="ORF">DI555_15145</name>
</gene>
<keyword evidence="1" id="KW-0479">Metal-binding</keyword>
<feature type="binding site" evidence="1">
    <location>
        <position position="32"/>
    </location>
    <ligand>
        <name>Zn(2+)</name>
        <dbReference type="ChEBI" id="CHEBI:29105"/>
    </ligand>
</feature>
<dbReference type="InterPro" id="IPR005584">
    <property type="entry name" value="DNA_gyrase_inhibitor_YacG"/>
</dbReference>
<dbReference type="SUPFAM" id="SSF57716">
    <property type="entry name" value="Glucocorticoid receptor-like (DNA-binding domain)"/>
    <property type="match status" value="1"/>
</dbReference>